<evidence type="ECO:0000313" key="2">
    <source>
        <dbReference type="EMBL" id="OHV28884.1"/>
    </source>
</evidence>
<protein>
    <submittedName>
        <fullName evidence="2">Uncharacterized protein</fullName>
    </submittedName>
</protein>
<name>A0A1S1Q9J6_9ACTN</name>
<organism evidence="2 3">
    <name type="scientific">Parafrankia colletiae</name>
    <dbReference type="NCBI Taxonomy" id="573497"/>
    <lineage>
        <taxon>Bacteria</taxon>
        <taxon>Bacillati</taxon>
        <taxon>Actinomycetota</taxon>
        <taxon>Actinomycetes</taxon>
        <taxon>Frankiales</taxon>
        <taxon>Frankiaceae</taxon>
        <taxon>Parafrankia</taxon>
    </lineage>
</organism>
<proteinExistence type="predicted"/>
<gene>
    <name evidence="2" type="ORF">CC117_29630</name>
</gene>
<dbReference type="OrthoDB" id="3218510at2"/>
<keyword evidence="3" id="KW-1185">Reference proteome</keyword>
<dbReference type="Proteomes" id="UP000179627">
    <property type="component" value="Unassembled WGS sequence"/>
</dbReference>
<dbReference type="Pfam" id="PF20060">
    <property type="entry name" value="DUF6459"/>
    <property type="match status" value="1"/>
</dbReference>
<sequence>MTATTALTLPRRRSPHVAAAPGLLPVRPTDPPYDDELAPDGRADPAVRPRQPGRSLAGRPGRATTPTAPREVTSGVRRLAERGAVLARPPEQSSIPLPRHREAGTSCRLPSGPGRLGSSAARAGSQETGGATEAGPPAQLRKPPDPRRTAAVVVRLIVEVLSGARPMTHLAPWTTAALQHDLQRTASVLTNRQSGQVRSVRVSEPLPGIAEVSAVVSRGPRMRAMALRMELAADRWQVTTLQLG</sequence>
<dbReference type="InterPro" id="IPR045596">
    <property type="entry name" value="DUF6459"/>
</dbReference>
<reference evidence="3" key="1">
    <citation type="submission" date="2016-07" db="EMBL/GenBank/DDBJ databases">
        <title>Sequence Frankia sp. strain CcI1.17.</title>
        <authorList>
            <person name="Ghodhbane-Gtari F."/>
            <person name="Swanson E."/>
            <person name="Gueddou A."/>
            <person name="Morris K."/>
            <person name="Hezbri K."/>
            <person name="Ktari A."/>
            <person name="Nouioui I."/>
            <person name="Abebe-Akele F."/>
            <person name="Simpson S."/>
            <person name="Thomas K."/>
            <person name="Gtari M."/>
            <person name="Tisa L.S."/>
            <person name="Hurst S."/>
        </authorList>
    </citation>
    <scope>NUCLEOTIDE SEQUENCE [LARGE SCALE GENOMIC DNA]</scope>
    <source>
        <strain evidence="3">Cc1.17</strain>
    </source>
</reference>
<evidence type="ECO:0000256" key="1">
    <source>
        <dbReference type="SAM" id="MobiDB-lite"/>
    </source>
</evidence>
<dbReference type="AlphaFoldDB" id="A0A1S1Q9J6"/>
<feature type="region of interest" description="Disordered" evidence="1">
    <location>
        <begin position="1"/>
        <end position="147"/>
    </location>
</feature>
<comment type="caution">
    <text evidence="2">The sequence shown here is derived from an EMBL/GenBank/DDBJ whole genome shotgun (WGS) entry which is preliminary data.</text>
</comment>
<dbReference type="RefSeq" id="WP_071091476.1">
    <property type="nucleotide sequence ID" value="NZ_MBLM01000169.1"/>
</dbReference>
<accession>A0A1S1Q9J6</accession>
<evidence type="ECO:0000313" key="3">
    <source>
        <dbReference type="Proteomes" id="UP000179627"/>
    </source>
</evidence>
<dbReference type="EMBL" id="MBLM01000169">
    <property type="protein sequence ID" value="OHV28884.1"/>
    <property type="molecule type" value="Genomic_DNA"/>
</dbReference>